<reference evidence="2 3" key="1">
    <citation type="submission" date="2024-04" db="EMBL/GenBank/DDBJ databases">
        <title>Phyllosticta paracitricarpa is synonymous to the EU quarantine fungus P. citricarpa based on phylogenomic analyses.</title>
        <authorList>
            <consortium name="Lawrence Berkeley National Laboratory"/>
            <person name="Van Ingen-Buijs V.A."/>
            <person name="Van Westerhoven A.C."/>
            <person name="Haridas S."/>
            <person name="Skiadas P."/>
            <person name="Martin F."/>
            <person name="Groenewald J.Z."/>
            <person name="Crous P.W."/>
            <person name="Seidl M.F."/>
        </authorList>
    </citation>
    <scope>NUCLEOTIDE SEQUENCE [LARGE SCALE GENOMIC DNA]</scope>
    <source>
        <strain evidence="2 3">CBS 123371</strain>
    </source>
</reference>
<proteinExistence type="predicted"/>
<name>A0ABR1KLS7_9PEZI</name>
<dbReference type="EMBL" id="JBBPHU010000005">
    <property type="protein sequence ID" value="KAK7517452.1"/>
    <property type="molecule type" value="Genomic_DNA"/>
</dbReference>
<accession>A0ABR1KLS7</accession>
<comment type="caution">
    <text evidence="2">The sequence shown here is derived from an EMBL/GenBank/DDBJ whole genome shotgun (WGS) entry which is preliminary data.</text>
</comment>
<gene>
    <name evidence="2" type="ORF">IWZ03DRAFT_376197</name>
</gene>
<keyword evidence="1" id="KW-0472">Membrane</keyword>
<evidence type="ECO:0000313" key="2">
    <source>
        <dbReference type="EMBL" id="KAK7517452.1"/>
    </source>
</evidence>
<sequence length="112" mass="13109">METSWFCRSIVLSVFFQSIRLSDSLLLIYLPQTVRRIVVFGTGKLVVDISDRSKPSKIFFCFWFLFFVFYFFVWVDWAGVCLVLVLVLVLVLALALDLLYTISSATKRIRFF</sequence>
<evidence type="ECO:0000256" key="1">
    <source>
        <dbReference type="SAM" id="Phobius"/>
    </source>
</evidence>
<evidence type="ECO:0008006" key="4">
    <source>
        <dbReference type="Google" id="ProtNLM"/>
    </source>
</evidence>
<feature type="transmembrane region" description="Helical" evidence="1">
    <location>
        <begin position="58"/>
        <end position="77"/>
    </location>
</feature>
<dbReference type="Proteomes" id="UP001363622">
    <property type="component" value="Unassembled WGS sequence"/>
</dbReference>
<keyword evidence="1" id="KW-1133">Transmembrane helix</keyword>
<organism evidence="2 3">
    <name type="scientific">Phyllosticta citriasiana</name>
    <dbReference type="NCBI Taxonomy" id="595635"/>
    <lineage>
        <taxon>Eukaryota</taxon>
        <taxon>Fungi</taxon>
        <taxon>Dikarya</taxon>
        <taxon>Ascomycota</taxon>
        <taxon>Pezizomycotina</taxon>
        <taxon>Dothideomycetes</taxon>
        <taxon>Dothideomycetes incertae sedis</taxon>
        <taxon>Botryosphaeriales</taxon>
        <taxon>Phyllostictaceae</taxon>
        <taxon>Phyllosticta</taxon>
    </lineage>
</organism>
<protein>
    <recommendedName>
        <fullName evidence="4">Transmembrane protein</fullName>
    </recommendedName>
</protein>
<keyword evidence="1" id="KW-0812">Transmembrane</keyword>
<feature type="transmembrane region" description="Helical" evidence="1">
    <location>
        <begin position="83"/>
        <end position="102"/>
    </location>
</feature>
<evidence type="ECO:0000313" key="3">
    <source>
        <dbReference type="Proteomes" id="UP001363622"/>
    </source>
</evidence>
<keyword evidence="3" id="KW-1185">Reference proteome</keyword>